<name>A0ABS0T565_9CAUL</name>
<proteinExistence type="predicted"/>
<dbReference type="Gene3D" id="3.90.550.10">
    <property type="entry name" value="Spore Coat Polysaccharide Biosynthesis Protein SpsA, Chain A"/>
    <property type="match status" value="1"/>
</dbReference>
<dbReference type="SUPFAM" id="SSF53448">
    <property type="entry name" value="Nucleotide-diphospho-sugar transferases"/>
    <property type="match status" value="1"/>
</dbReference>
<dbReference type="Proteomes" id="UP000639859">
    <property type="component" value="Unassembled WGS sequence"/>
</dbReference>
<feature type="domain" description="Glycosyltransferase 2-like" evidence="1">
    <location>
        <begin position="10"/>
        <end position="130"/>
    </location>
</feature>
<dbReference type="InterPro" id="IPR001173">
    <property type="entry name" value="Glyco_trans_2-like"/>
</dbReference>
<evidence type="ECO:0000259" key="1">
    <source>
        <dbReference type="Pfam" id="PF00535"/>
    </source>
</evidence>
<gene>
    <name evidence="2" type="ORF">I4Q42_25335</name>
</gene>
<dbReference type="InterPro" id="IPR029044">
    <property type="entry name" value="Nucleotide-diphossugar_trans"/>
</dbReference>
<reference evidence="2 3" key="1">
    <citation type="submission" date="2020-11" db="EMBL/GenBank/DDBJ databases">
        <title>genome sequence of strain KACC 18849.</title>
        <authorList>
            <person name="Gao J."/>
            <person name="Zhang X."/>
        </authorList>
    </citation>
    <scope>NUCLEOTIDE SEQUENCE [LARGE SCALE GENOMIC DNA]</scope>
    <source>
        <strain evidence="2 3">KACC 18849</strain>
    </source>
</reference>
<keyword evidence="3" id="KW-1185">Reference proteome</keyword>
<dbReference type="EMBL" id="JADWOX010000034">
    <property type="protein sequence ID" value="MBI1687008.1"/>
    <property type="molecule type" value="Genomic_DNA"/>
</dbReference>
<dbReference type="PANTHER" id="PTHR22916">
    <property type="entry name" value="GLYCOSYLTRANSFERASE"/>
    <property type="match status" value="1"/>
</dbReference>
<sequence length="322" mass="35452">MGDATAPRVSVIVAAYNASAYIARAAASLQAQTIDDWEMLVADDASSDDTLAVVRGLQASDARIRLLPAETNGGPSAARNRAIAKARGEWVAVLDADDAWRPERLERLLAVARAEGCDVVADNYIRFDDHAQVEAGAAFHDPRPVTVLDPVRFLDSEHPFGKVRFGLLKPIIRRSFLEAHGLAYPTEIRYAEDFLFFMRILLEGGVGRLVSAPYYIYTLPQSPTSGRTSAGTRTAPKLSDRVWIANHLIAHYGAGAAPEVRAALERYRQGMADIHEGHLAHRLWSEGRRADALRQIARRPRGAIAYAWNQPVTKRLRARVGL</sequence>
<evidence type="ECO:0000313" key="2">
    <source>
        <dbReference type="EMBL" id="MBI1687008.1"/>
    </source>
</evidence>
<comment type="caution">
    <text evidence="2">The sequence shown here is derived from an EMBL/GenBank/DDBJ whole genome shotgun (WGS) entry which is preliminary data.</text>
</comment>
<protein>
    <submittedName>
        <fullName evidence="2">Glycosyltransferase family 2 protein</fullName>
    </submittedName>
</protein>
<organism evidence="2 3">
    <name type="scientific">Caulobacter hibisci</name>
    <dbReference type="NCBI Taxonomy" id="2035993"/>
    <lineage>
        <taxon>Bacteria</taxon>
        <taxon>Pseudomonadati</taxon>
        <taxon>Pseudomonadota</taxon>
        <taxon>Alphaproteobacteria</taxon>
        <taxon>Caulobacterales</taxon>
        <taxon>Caulobacteraceae</taxon>
        <taxon>Caulobacter</taxon>
    </lineage>
</organism>
<dbReference type="RefSeq" id="WP_198578891.1">
    <property type="nucleotide sequence ID" value="NZ_JADWOX010000034.1"/>
</dbReference>
<dbReference type="CDD" id="cd00761">
    <property type="entry name" value="Glyco_tranf_GTA_type"/>
    <property type="match status" value="1"/>
</dbReference>
<dbReference type="Pfam" id="PF00535">
    <property type="entry name" value="Glycos_transf_2"/>
    <property type="match status" value="1"/>
</dbReference>
<dbReference type="PANTHER" id="PTHR22916:SF3">
    <property type="entry name" value="UDP-GLCNAC:BETAGAL BETA-1,3-N-ACETYLGLUCOSAMINYLTRANSFERASE-LIKE PROTEIN 1"/>
    <property type="match status" value="1"/>
</dbReference>
<evidence type="ECO:0000313" key="3">
    <source>
        <dbReference type="Proteomes" id="UP000639859"/>
    </source>
</evidence>
<accession>A0ABS0T565</accession>